<dbReference type="RefSeq" id="WP_008277533.1">
    <property type="nucleotide sequence ID" value="NZ_AAXW01000046.1"/>
</dbReference>
<name>A3IVX6_9CHRO</name>
<evidence type="ECO:0000313" key="2">
    <source>
        <dbReference type="Proteomes" id="UP000003781"/>
    </source>
</evidence>
<reference evidence="1 2" key="1">
    <citation type="submission" date="2007-03" db="EMBL/GenBank/DDBJ databases">
        <authorList>
            <person name="Stal L."/>
            <person name="Ferriera S."/>
            <person name="Johnson J."/>
            <person name="Kravitz S."/>
            <person name="Beeson K."/>
            <person name="Sutton G."/>
            <person name="Rogers Y.-H."/>
            <person name="Friedman R."/>
            <person name="Frazier M."/>
            <person name="Venter J.C."/>
        </authorList>
    </citation>
    <scope>NUCLEOTIDE SEQUENCE [LARGE SCALE GENOMIC DNA]</scope>
    <source>
        <strain evidence="1 2">CCY0110</strain>
    </source>
</reference>
<comment type="caution">
    <text evidence="1">The sequence shown here is derived from an EMBL/GenBank/DDBJ whole genome shotgun (WGS) entry which is preliminary data.</text>
</comment>
<gene>
    <name evidence="1" type="ORF">CY0110_30815</name>
</gene>
<protein>
    <submittedName>
        <fullName evidence="1">Uncharacterized protein</fullName>
    </submittedName>
</protein>
<dbReference type="Proteomes" id="UP000003781">
    <property type="component" value="Unassembled WGS sequence"/>
</dbReference>
<dbReference type="AlphaFoldDB" id="A3IVX6"/>
<accession>A3IVX6</accession>
<organism evidence="1 2">
    <name type="scientific">Crocosphaera chwakensis CCY0110</name>
    <dbReference type="NCBI Taxonomy" id="391612"/>
    <lineage>
        <taxon>Bacteria</taxon>
        <taxon>Bacillati</taxon>
        <taxon>Cyanobacteriota</taxon>
        <taxon>Cyanophyceae</taxon>
        <taxon>Oscillatoriophycideae</taxon>
        <taxon>Chroococcales</taxon>
        <taxon>Aphanothecaceae</taxon>
        <taxon>Crocosphaera</taxon>
        <taxon>Crocosphaera chwakensis</taxon>
    </lineage>
</organism>
<sequence>MTKNIQDNYHKILQSIEDSYDEMYREAYEWETANDEEPPECYPSIDYALQADLLAIEKTVYKDVLESGQIREKGQVVAEIIEQTNSITLTSNRLLIADIDLEDKAISSYLEFLQTYTFNSKTILTVYRSLNGLRIFDFENFYDDINSILKILQDIKADPNYINFVTKTKSCHARLTPKKDSFMDYWNLVKLNICDNDYINCPYKVSEIIGQIGYDEARQNLMDRYSIHVPKFYRVKDYYEHYTRSQEILCGVLA</sequence>
<keyword evidence="2" id="KW-1185">Reference proteome</keyword>
<proteinExistence type="predicted"/>
<dbReference type="EMBL" id="AAXW01000046">
    <property type="protein sequence ID" value="EAZ89362.1"/>
    <property type="molecule type" value="Genomic_DNA"/>
</dbReference>
<evidence type="ECO:0000313" key="1">
    <source>
        <dbReference type="EMBL" id="EAZ89362.1"/>
    </source>
</evidence>